<dbReference type="InterPro" id="IPR001789">
    <property type="entry name" value="Sig_transdc_resp-reg_receiver"/>
</dbReference>
<dbReference type="Pfam" id="PF00072">
    <property type="entry name" value="Response_reg"/>
    <property type="match status" value="1"/>
</dbReference>
<feature type="modified residue" description="4-aspartylphosphate" evidence="2">
    <location>
        <position position="56"/>
    </location>
</feature>
<name>A0A9X4MHK3_9BACT</name>
<dbReference type="SMART" id="SM00448">
    <property type="entry name" value="REC"/>
    <property type="match status" value="1"/>
</dbReference>
<keyword evidence="5" id="KW-1185">Reference proteome</keyword>
<sequence>MSRKKGRVLYVDDEEINLVNFRETLSDEFEIFLAGSGKEAMALLAREGEMALVVSDQRMPGMSGIELLTEVREMYPDTIRMIISAYTEIHELIEAINKAEVYRYFVKPWKEDQLRFSIGNAVGTYALGQEIKQFVEQGRKQMAERMRSLEGEKR</sequence>
<dbReference type="RefSeq" id="WP_307633737.1">
    <property type="nucleotide sequence ID" value="NZ_JAPHEH010000001.1"/>
</dbReference>
<dbReference type="Proteomes" id="UP001154240">
    <property type="component" value="Unassembled WGS sequence"/>
</dbReference>
<keyword evidence="1 2" id="KW-0597">Phosphoprotein</keyword>
<reference evidence="4" key="2">
    <citation type="submission" date="2022-10" db="EMBL/GenBank/DDBJ databases">
        <authorList>
            <person name="Aronson H.S."/>
        </authorList>
    </citation>
    <scope>NUCLEOTIDE SEQUENCE</scope>
    <source>
        <strain evidence="4">RS19-109</strain>
    </source>
</reference>
<proteinExistence type="predicted"/>
<dbReference type="Gene3D" id="3.40.50.2300">
    <property type="match status" value="1"/>
</dbReference>
<organism evidence="4 5">
    <name type="scientific">Thiovibrio frasassiensis</name>
    <dbReference type="NCBI Taxonomy" id="2984131"/>
    <lineage>
        <taxon>Bacteria</taxon>
        <taxon>Pseudomonadati</taxon>
        <taxon>Thermodesulfobacteriota</taxon>
        <taxon>Desulfobulbia</taxon>
        <taxon>Desulfobulbales</taxon>
        <taxon>Thiovibrionaceae</taxon>
        <taxon>Thiovibrio</taxon>
    </lineage>
</organism>
<evidence type="ECO:0000313" key="4">
    <source>
        <dbReference type="EMBL" id="MDG4476772.1"/>
    </source>
</evidence>
<evidence type="ECO:0000256" key="2">
    <source>
        <dbReference type="PROSITE-ProRule" id="PRU00169"/>
    </source>
</evidence>
<feature type="domain" description="Response regulatory" evidence="3">
    <location>
        <begin position="7"/>
        <end position="122"/>
    </location>
</feature>
<dbReference type="PROSITE" id="PS50110">
    <property type="entry name" value="RESPONSE_REGULATORY"/>
    <property type="match status" value="1"/>
</dbReference>
<dbReference type="InterPro" id="IPR050595">
    <property type="entry name" value="Bact_response_regulator"/>
</dbReference>
<dbReference type="PANTHER" id="PTHR44591:SF19">
    <property type="entry name" value="TWO-COMPONENT RESPONSE REGULATOR-RELATED"/>
    <property type="match status" value="1"/>
</dbReference>
<evidence type="ECO:0000313" key="5">
    <source>
        <dbReference type="Proteomes" id="UP001154240"/>
    </source>
</evidence>
<dbReference type="CDD" id="cd17569">
    <property type="entry name" value="REC_HupR-like"/>
    <property type="match status" value="1"/>
</dbReference>
<protein>
    <submittedName>
        <fullName evidence="4">Response regulator</fullName>
    </submittedName>
</protein>
<dbReference type="SUPFAM" id="SSF52172">
    <property type="entry name" value="CheY-like"/>
    <property type="match status" value="1"/>
</dbReference>
<dbReference type="AlphaFoldDB" id="A0A9X4MHK3"/>
<evidence type="ECO:0000259" key="3">
    <source>
        <dbReference type="PROSITE" id="PS50110"/>
    </source>
</evidence>
<accession>A0A9X4MHK3</accession>
<comment type="caution">
    <text evidence="4">The sequence shown here is derived from an EMBL/GenBank/DDBJ whole genome shotgun (WGS) entry which is preliminary data.</text>
</comment>
<evidence type="ECO:0000256" key="1">
    <source>
        <dbReference type="ARBA" id="ARBA00022553"/>
    </source>
</evidence>
<reference evidence="4" key="1">
    <citation type="journal article" date="2022" name="bioRxiv">
        <title>Thiovibrio frasassiensisgen. nov., sp. nov., an autotrophic, elemental sulfur disproportionating bacterium isolated from sulfidic karst sediment, and proposal of Thiovibrionaceae fam. nov.</title>
        <authorList>
            <person name="Aronson H."/>
            <person name="Thomas C."/>
            <person name="Bhattacharyya M."/>
            <person name="Eckstein S."/>
            <person name="Jensen S."/>
            <person name="Barco R."/>
            <person name="Macalady J."/>
            <person name="Amend J."/>
        </authorList>
    </citation>
    <scope>NUCLEOTIDE SEQUENCE</scope>
    <source>
        <strain evidence="4">RS19-109</strain>
    </source>
</reference>
<gene>
    <name evidence="4" type="ORF">OLX77_11465</name>
</gene>
<dbReference type="PANTHER" id="PTHR44591">
    <property type="entry name" value="STRESS RESPONSE REGULATOR PROTEIN 1"/>
    <property type="match status" value="1"/>
</dbReference>
<dbReference type="GO" id="GO:0000160">
    <property type="term" value="P:phosphorelay signal transduction system"/>
    <property type="evidence" value="ECO:0007669"/>
    <property type="project" value="InterPro"/>
</dbReference>
<dbReference type="InterPro" id="IPR011006">
    <property type="entry name" value="CheY-like_superfamily"/>
</dbReference>
<dbReference type="EMBL" id="JAPHEH010000001">
    <property type="protein sequence ID" value="MDG4476772.1"/>
    <property type="molecule type" value="Genomic_DNA"/>
</dbReference>